<evidence type="ECO:0000259" key="4">
    <source>
        <dbReference type="PROSITE" id="PS50932"/>
    </source>
</evidence>
<dbReference type="PANTHER" id="PTHR30146">
    <property type="entry name" value="LACI-RELATED TRANSCRIPTIONAL REPRESSOR"/>
    <property type="match status" value="1"/>
</dbReference>
<dbReference type="CDD" id="cd06267">
    <property type="entry name" value="PBP1_LacI_sugar_binding-like"/>
    <property type="match status" value="1"/>
</dbReference>
<sequence>MKKDINIKEVAKKAGVSIATVSRVFNNSGTVKESTRKKIEAVIEETGYYPNVLARELAEKKTHLIGLIVHSMIGEGIPRMINGVNEMLEDNDYNLLIACTNGILESEIKHFEIFRSKRVEGILFATREFKEEHRDLIQKIPIPVVVLLQRTDKEGISFVTFDNYTFAKEATEKLIGLGHRNFAFIGGPATSVNSRERQLGFRDGLKENGIELDTNLSRNGDFTIESGYQQMEEILAIEKEITAVIAVNDGMAIGALNCIQDHDIAVPNDISVLGLDDTVLAKASRLKLSGVHYSYSKLGKQGAGLLLKQIESDEALFEEVVLPYEIHLRESVNKR</sequence>
<dbReference type="Pfam" id="PF13377">
    <property type="entry name" value="Peripla_BP_3"/>
    <property type="match status" value="1"/>
</dbReference>
<dbReference type="InterPro" id="IPR010982">
    <property type="entry name" value="Lambda_DNA-bd_dom_sf"/>
</dbReference>
<dbReference type="RefSeq" id="WP_250098553.1">
    <property type="nucleotide sequence ID" value="NZ_JAKRYL010000036.1"/>
</dbReference>
<gene>
    <name evidence="5" type="ORF">MF646_21510</name>
</gene>
<dbReference type="GO" id="GO:0000976">
    <property type="term" value="F:transcription cis-regulatory region binding"/>
    <property type="evidence" value="ECO:0007669"/>
    <property type="project" value="TreeGrafter"/>
</dbReference>
<organism evidence="5 6">
    <name type="scientific">Halalkalibacter alkaliphilus</name>
    <dbReference type="NCBI Taxonomy" id="2917993"/>
    <lineage>
        <taxon>Bacteria</taxon>
        <taxon>Bacillati</taxon>
        <taxon>Bacillota</taxon>
        <taxon>Bacilli</taxon>
        <taxon>Bacillales</taxon>
        <taxon>Bacillaceae</taxon>
        <taxon>Halalkalibacter</taxon>
    </lineage>
</organism>
<keyword evidence="2" id="KW-0238">DNA-binding</keyword>
<dbReference type="Gene3D" id="1.10.260.40">
    <property type="entry name" value="lambda repressor-like DNA-binding domains"/>
    <property type="match status" value="1"/>
</dbReference>
<keyword evidence="6" id="KW-1185">Reference proteome</keyword>
<dbReference type="SMART" id="SM00354">
    <property type="entry name" value="HTH_LACI"/>
    <property type="match status" value="1"/>
</dbReference>
<accession>A0A9X2IAT8</accession>
<protein>
    <submittedName>
        <fullName evidence="5">LacI family transcriptional regulator</fullName>
    </submittedName>
</protein>
<evidence type="ECO:0000256" key="2">
    <source>
        <dbReference type="ARBA" id="ARBA00023125"/>
    </source>
</evidence>
<dbReference type="PROSITE" id="PS50932">
    <property type="entry name" value="HTH_LACI_2"/>
    <property type="match status" value="1"/>
</dbReference>
<dbReference type="InterPro" id="IPR028082">
    <property type="entry name" value="Peripla_BP_I"/>
</dbReference>
<dbReference type="SUPFAM" id="SSF47413">
    <property type="entry name" value="lambda repressor-like DNA-binding domains"/>
    <property type="match status" value="1"/>
</dbReference>
<dbReference type="PANTHER" id="PTHR30146:SF109">
    <property type="entry name" value="HTH-TYPE TRANSCRIPTIONAL REGULATOR GALS"/>
    <property type="match status" value="1"/>
</dbReference>
<reference evidence="5" key="1">
    <citation type="submission" date="2022-02" db="EMBL/GenBank/DDBJ databases">
        <title>Halalkalibacter sp. nov. isolated from Lonar Lake, India.</title>
        <authorList>
            <person name="Joshi A."/>
            <person name="Thite S."/>
            <person name="Lodha T."/>
        </authorList>
    </citation>
    <scope>NUCLEOTIDE SEQUENCE</scope>
    <source>
        <strain evidence="5">MEB205</strain>
    </source>
</reference>
<dbReference type="SUPFAM" id="SSF53822">
    <property type="entry name" value="Periplasmic binding protein-like I"/>
    <property type="match status" value="1"/>
</dbReference>
<evidence type="ECO:0000313" key="5">
    <source>
        <dbReference type="EMBL" id="MCL7749695.1"/>
    </source>
</evidence>
<dbReference type="PRINTS" id="PR00036">
    <property type="entry name" value="HTHLACI"/>
</dbReference>
<dbReference type="Gene3D" id="3.40.50.2300">
    <property type="match status" value="2"/>
</dbReference>
<proteinExistence type="predicted"/>
<evidence type="ECO:0000256" key="3">
    <source>
        <dbReference type="ARBA" id="ARBA00023163"/>
    </source>
</evidence>
<comment type="caution">
    <text evidence="5">The sequence shown here is derived from an EMBL/GenBank/DDBJ whole genome shotgun (WGS) entry which is preliminary data.</text>
</comment>
<name>A0A9X2IAT8_9BACI</name>
<keyword evidence="1" id="KW-0805">Transcription regulation</keyword>
<dbReference type="InterPro" id="IPR000843">
    <property type="entry name" value="HTH_LacI"/>
</dbReference>
<evidence type="ECO:0000256" key="1">
    <source>
        <dbReference type="ARBA" id="ARBA00023015"/>
    </source>
</evidence>
<feature type="domain" description="HTH lacI-type" evidence="4">
    <location>
        <begin position="5"/>
        <end position="59"/>
    </location>
</feature>
<dbReference type="InterPro" id="IPR046335">
    <property type="entry name" value="LacI/GalR-like_sensor"/>
</dbReference>
<dbReference type="Pfam" id="PF00356">
    <property type="entry name" value="LacI"/>
    <property type="match status" value="1"/>
</dbReference>
<keyword evidence="3" id="KW-0804">Transcription</keyword>
<dbReference type="GO" id="GO:0003700">
    <property type="term" value="F:DNA-binding transcription factor activity"/>
    <property type="evidence" value="ECO:0007669"/>
    <property type="project" value="TreeGrafter"/>
</dbReference>
<dbReference type="Proteomes" id="UP001139150">
    <property type="component" value="Unassembled WGS sequence"/>
</dbReference>
<dbReference type="EMBL" id="JAKRYL010000036">
    <property type="protein sequence ID" value="MCL7749695.1"/>
    <property type="molecule type" value="Genomic_DNA"/>
</dbReference>
<dbReference type="AlphaFoldDB" id="A0A9X2IAT8"/>
<evidence type="ECO:0000313" key="6">
    <source>
        <dbReference type="Proteomes" id="UP001139150"/>
    </source>
</evidence>
<dbReference type="CDD" id="cd01392">
    <property type="entry name" value="HTH_LacI"/>
    <property type="match status" value="1"/>
</dbReference>